<protein>
    <submittedName>
        <fullName evidence="7">Iron(III) transport system permease protein</fullName>
    </submittedName>
</protein>
<dbReference type="CDD" id="cd06261">
    <property type="entry name" value="TM_PBP2"/>
    <property type="match status" value="2"/>
</dbReference>
<dbReference type="PROSITE" id="PS50928">
    <property type="entry name" value="ABC_TM1"/>
    <property type="match status" value="2"/>
</dbReference>
<sequence length="563" mass="60775">MGKLGTYISNQIKTTRNTFRDPIIATVSVGMILALFVFVVWPLLMVVKQSFTDLDGNFSLQAYVNIVTMSETYQALVNTLMLAIIVGVLATSVGFLFAYCSSHLAIKGKKLFNLMALLPMVSPPFSVALSIIMLFGSRGLVTYSLLGWSNTNIYGLKGLIFVQTISYFPIAFLLLAGMLQSIDPSIEDAARDLGSSKWRTFSSVTIPLVRPGIANAFLLVFIKSVADFANPMAIGGNFSTLATQVYLQAIGSYDVQGGAAVAVVLLDIAIILFILSKYWIEKKTYITVTGKASRERTMIDDPQIVGLVGGFCFLVTAIVLAIYILIPIASFIKMWGVDYSFTTAHYKYALEVGMDAIKDTTLLSIIATPIAGILGMIIAYLVVRKKFIGRGFINFSSLLSIAVPGTVIGIGYILTFNEPPVQLTGTAAILIAAFVIRALPIGIRAGESSLQQIDPSIEEAAADLGSNASRVFTTVTLPLIKSAFFGGLIYSFIRSMTSISAVIFLVSANYSLLTVLILDQVEDNQFGVASAFSTILILIVYVAIVVIKLMLNRLGSNPQKSQA</sequence>
<feature type="transmembrane region" description="Helical" evidence="5">
    <location>
        <begin position="255"/>
        <end position="275"/>
    </location>
</feature>
<evidence type="ECO:0000256" key="4">
    <source>
        <dbReference type="ARBA" id="ARBA00023136"/>
    </source>
</evidence>
<evidence type="ECO:0000256" key="1">
    <source>
        <dbReference type="ARBA" id="ARBA00004141"/>
    </source>
</evidence>
<dbReference type="InterPro" id="IPR035906">
    <property type="entry name" value="MetI-like_sf"/>
</dbReference>
<dbReference type="Proteomes" id="UP000198943">
    <property type="component" value="Unassembled WGS sequence"/>
</dbReference>
<evidence type="ECO:0000313" key="8">
    <source>
        <dbReference type="Proteomes" id="UP000198943"/>
    </source>
</evidence>
<feature type="domain" description="ABC transmembrane type-1" evidence="6">
    <location>
        <begin position="76"/>
        <end position="276"/>
    </location>
</feature>
<dbReference type="InterPro" id="IPR000515">
    <property type="entry name" value="MetI-like"/>
</dbReference>
<keyword evidence="3 5" id="KW-1133">Transmembrane helix</keyword>
<gene>
    <name evidence="7" type="ORF">SAMN04487864_101248</name>
</gene>
<dbReference type="OrthoDB" id="57323at2"/>
<dbReference type="AlphaFoldDB" id="A0A1G6HTT0"/>
<dbReference type="Gene3D" id="1.10.3720.10">
    <property type="entry name" value="MetI-like"/>
    <property type="match status" value="2"/>
</dbReference>
<evidence type="ECO:0000256" key="3">
    <source>
        <dbReference type="ARBA" id="ARBA00022989"/>
    </source>
</evidence>
<dbReference type="GO" id="GO:0005886">
    <property type="term" value="C:plasma membrane"/>
    <property type="evidence" value="ECO:0007669"/>
    <property type="project" value="UniProtKB-SubCell"/>
</dbReference>
<reference evidence="8" key="1">
    <citation type="submission" date="2016-10" db="EMBL/GenBank/DDBJ databases">
        <authorList>
            <person name="Varghese N."/>
            <person name="Submissions S."/>
        </authorList>
    </citation>
    <scope>NUCLEOTIDE SEQUENCE [LARGE SCALE GENOMIC DNA]</scope>
    <source>
        <strain evidence="8">DSM 11005</strain>
    </source>
</reference>
<evidence type="ECO:0000256" key="2">
    <source>
        <dbReference type="ARBA" id="ARBA00022692"/>
    </source>
</evidence>
<feature type="transmembrane region" description="Helical" evidence="5">
    <location>
        <begin position="23"/>
        <end position="44"/>
    </location>
</feature>
<feature type="transmembrane region" description="Helical" evidence="5">
    <location>
        <begin position="200"/>
        <end position="222"/>
    </location>
</feature>
<keyword evidence="4 5" id="KW-0472">Membrane</keyword>
<keyword evidence="8" id="KW-1185">Reference proteome</keyword>
<feature type="transmembrane region" description="Helical" evidence="5">
    <location>
        <begin position="111"/>
        <end position="136"/>
    </location>
</feature>
<accession>A0A1G6HTT0</accession>
<feature type="transmembrane region" description="Helical" evidence="5">
    <location>
        <begin position="75"/>
        <end position="99"/>
    </location>
</feature>
<keyword evidence="2 5" id="KW-0812">Transmembrane</keyword>
<evidence type="ECO:0000256" key="5">
    <source>
        <dbReference type="RuleBase" id="RU363032"/>
    </source>
</evidence>
<dbReference type="PANTHER" id="PTHR43496">
    <property type="entry name" value="PROTEIN LPLB"/>
    <property type="match status" value="1"/>
</dbReference>
<dbReference type="Pfam" id="PF00528">
    <property type="entry name" value="BPD_transp_1"/>
    <property type="match status" value="2"/>
</dbReference>
<feature type="transmembrane region" description="Helical" evidence="5">
    <location>
        <begin position="395"/>
        <end position="415"/>
    </location>
</feature>
<proteinExistence type="inferred from homology"/>
<feature type="transmembrane region" description="Helical" evidence="5">
    <location>
        <begin position="304"/>
        <end position="326"/>
    </location>
</feature>
<organism evidence="7 8">
    <name type="scientific">Succiniclasticum ruminis</name>
    <dbReference type="NCBI Taxonomy" id="40841"/>
    <lineage>
        <taxon>Bacteria</taxon>
        <taxon>Bacillati</taxon>
        <taxon>Bacillota</taxon>
        <taxon>Negativicutes</taxon>
        <taxon>Acidaminococcales</taxon>
        <taxon>Acidaminococcaceae</taxon>
        <taxon>Succiniclasticum</taxon>
    </lineage>
</organism>
<feature type="transmembrane region" description="Helical" evidence="5">
    <location>
        <begin position="156"/>
        <end position="179"/>
    </location>
</feature>
<feature type="transmembrane region" description="Helical" evidence="5">
    <location>
        <begin position="499"/>
        <end position="518"/>
    </location>
</feature>
<keyword evidence="5" id="KW-0813">Transport</keyword>
<dbReference type="PANTHER" id="PTHR43496:SF1">
    <property type="entry name" value="POLYGALACTURONAN_RHAMNOGALACTURONAN TRANSPORT SYSTEM PERMEASE PROTEIN YTEP"/>
    <property type="match status" value="1"/>
</dbReference>
<dbReference type="GO" id="GO:0055085">
    <property type="term" value="P:transmembrane transport"/>
    <property type="evidence" value="ECO:0007669"/>
    <property type="project" value="InterPro"/>
</dbReference>
<comment type="subcellular location">
    <subcellularLocation>
        <location evidence="5">Cell membrane</location>
        <topology evidence="5">Multi-pass membrane protein</topology>
    </subcellularLocation>
    <subcellularLocation>
        <location evidence="1">Membrane</location>
        <topology evidence="1">Multi-pass membrane protein</topology>
    </subcellularLocation>
</comment>
<dbReference type="SUPFAM" id="SSF161098">
    <property type="entry name" value="MetI-like"/>
    <property type="match status" value="2"/>
</dbReference>
<feature type="domain" description="ABC transmembrane type-1" evidence="6">
    <location>
        <begin position="357"/>
        <end position="547"/>
    </location>
</feature>
<dbReference type="RefSeq" id="WP_093729017.1">
    <property type="nucleotide sequence ID" value="NZ_FMYW01000001.1"/>
</dbReference>
<feature type="transmembrane region" description="Helical" evidence="5">
    <location>
        <begin position="362"/>
        <end position="383"/>
    </location>
</feature>
<name>A0A1G6HTT0_9FIRM</name>
<comment type="similarity">
    <text evidence="5">Belongs to the binding-protein-dependent transport system permease family.</text>
</comment>
<evidence type="ECO:0000259" key="6">
    <source>
        <dbReference type="PROSITE" id="PS50928"/>
    </source>
</evidence>
<feature type="transmembrane region" description="Helical" evidence="5">
    <location>
        <begin position="530"/>
        <end position="551"/>
    </location>
</feature>
<evidence type="ECO:0000313" key="7">
    <source>
        <dbReference type="EMBL" id="SDB97699.1"/>
    </source>
</evidence>
<dbReference type="EMBL" id="FMYW01000001">
    <property type="protein sequence ID" value="SDB97699.1"/>
    <property type="molecule type" value="Genomic_DNA"/>
</dbReference>